<dbReference type="PROSITE" id="PS51318">
    <property type="entry name" value="TAT"/>
    <property type="match status" value="1"/>
</dbReference>
<comment type="caution">
    <text evidence="1">The sequence shown here is derived from an EMBL/GenBank/DDBJ whole genome shotgun (WGS) entry which is preliminary data.</text>
</comment>
<gene>
    <name evidence="1" type="ORF">D7I43_31080</name>
</gene>
<accession>A0A420EQA8</accession>
<evidence type="ECO:0008006" key="3">
    <source>
        <dbReference type="Google" id="ProtNLM"/>
    </source>
</evidence>
<name>A0A420EQA8_9ACTN</name>
<sequence>MSRPVSSPRRSLLTLVIATALVGAAVGALLLSIARGGGATAASDVDADLFRSPHIVFRSLAPGADHGRIGYVAAGAPDAPRKLAGPRCVRVAAAGEKAVCLRTGNNPVQPYEVVRLDRGLREVNDEPLSGVPSRARVAPDGRHFATTVFVNGHNYISLGFSTETIVYDADGRTIGNLEDFTFTVNGRIDNSVDRNVWGVTFTADSRLFFATVAASGRTYLARGDLDARTLTALQDNAECPSLSPDERTIIYKKRVSPTADQAWRFHALDLTTGRERPLAETRSIDDQVAWLDDEHILYAVPNVAGGRTSADIWTVPLDGGPPRLLIPDADSPTVVGSR</sequence>
<organism evidence="1 2">
    <name type="scientific">Micromonospora globbae</name>
    <dbReference type="NCBI Taxonomy" id="1894969"/>
    <lineage>
        <taxon>Bacteria</taxon>
        <taxon>Bacillati</taxon>
        <taxon>Actinomycetota</taxon>
        <taxon>Actinomycetes</taxon>
        <taxon>Micromonosporales</taxon>
        <taxon>Micromonosporaceae</taxon>
        <taxon>Micromonospora</taxon>
    </lineage>
</organism>
<evidence type="ECO:0000313" key="2">
    <source>
        <dbReference type="Proteomes" id="UP000285744"/>
    </source>
</evidence>
<dbReference type="SUPFAM" id="SSF82171">
    <property type="entry name" value="DPP6 N-terminal domain-like"/>
    <property type="match status" value="1"/>
</dbReference>
<reference evidence="1 2" key="1">
    <citation type="journal article" date="2018" name="Int. J. Syst. Evol. Microbiol.">
        <title>Micromonospora globbae sp. nov., an endophytic actinomycete isolated from roots of Globba winitii C. H. Wright.</title>
        <authorList>
            <person name="Kuncharoen N."/>
            <person name="Pittayakhajonwut P."/>
            <person name="Tanasupawat S."/>
        </authorList>
    </citation>
    <scope>NUCLEOTIDE SEQUENCE [LARGE SCALE GENOMIC DNA]</scope>
    <source>
        <strain evidence="1 2">WPS1-2</strain>
    </source>
</reference>
<dbReference type="InterPro" id="IPR011042">
    <property type="entry name" value="6-blade_b-propeller_TolB-like"/>
</dbReference>
<dbReference type="Proteomes" id="UP000285744">
    <property type="component" value="Unassembled WGS sequence"/>
</dbReference>
<dbReference type="EMBL" id="RAQQ01000046">
    <property type="protein sequence ID" value="RKF22850.1"/>
    <property type="molecule type" value="Genomic_DNA"/>
</dbReference>
<evidence type="ECO:0000313" key="1">
    <source>
        <dbReference type="EMBL" id="RKF22850.1"/>
    </source>
</evidence>
<dbReference type="AlphaFoldDB" id="A0A420EQA8"/>
<proteinExistence type="predicted"/>
<dbReference type="Gene3D" id="2.120.10.30">
    <property type="entry name" value="TolB, C-terminal domain"/>
    <property type="match status" value="1"/>
</dbReference>
<protein>
    <recommendedName>
        <fullName evidence="3">TolB-like translocation protein</fullName>
    </recommendedName>
</protein>
<dbReference type="InterPro" id="IPR006311">
    <property type="entry name" value="TAT_signal"/>
</dbReference>